<organism evidence="4">
    <name type="scientific">uncultured Campylobacterales bacterium</name>
    <dbReference type="NCBI Taxonomy" id="352960"/>
    <lineage>
        <taxon>Bacteria</taxon>
        <taxon>Pseudomonadati</taxon>
        <taxon>Campylobacterota</taxon>
        <taxon>Epsilonproteobacteria</taxon>
        <taxon>Campylobacterales</taxon>
        <taxon>environmental samples</taxon>
    </lineage>
</organism>
<dbReference type="EMBL" id="CACVAW010000005">
    <property type="protein sequence ID" value="CAA6801269.1"/>
    <property type="molecule type" value="Genomic_DNA"/>
</dbReference>
<dbReference type="Pfam" id="PF13505">
    <property type="entry name" value="OMP_b-brl"/>
    <property type="match status" value="1"/>
</dbReference>
<evidence type="ECO:0000313" key="4">
    <source>
        <dbReference type="EMBL" id="CAA6801269.1"/>
    </source>
</evidence>
<dbReference type="AlphaFoldDB" id="A0A6S6S9S9"/>
<proteinExistence type="predicted"/>
<feature type="signal peptide" evidence="2">
    <location>
        <begin position="1"/>
        <end position="20"/>
    </location>
</feature>
<dbReference type="InterPro" id="IPR011250">
    <property type="entry name" value="OMP/PagP_B-barrel"/>
</dbReference>
<dbReference type="InterPro" id="IPR027385">
    <property type="entry name" value="Beta-barrel_OMP"/>
</dbReference>
<gene>
    <name evidence="4" type="ORF">HELGO_WM11043</name>
</gene>
<feature type="domain" description="Outer membrane protein beta-barrel" evidence="3">
    <location>
        <begin position="15"/>
        <end position="177"/>
    </location>
</feature>
<dbReference type="Gene3D" id="2.40.160.20">
    <property type="match status" value="1"/>
</dbReference>
<feature type="chain" id="PRO_5027685370" description="Outer membrane protein beta-barrel domain-containing protein" evidence="2">
    <location>
        <begin position="21"/>
        <end position="183"/>
    </location>
</feature>
<sequence>MKKFFSILLLSCLVSAQSPAYFGISYGYSEVDNTVKYTNSGSTTTVELQNSPFVEFSLNYRVGHIRMKTALDYRNYEMQNFPFDVTDVGIMQHIYRDLDIGLPIRPFFKIAFGISSVDYSNQSSEPEGVFTFAYGSGIFIDLGDAVKLSFEYQTYRTTDVNYDGVTYDGYESEDFVASYIFRF</sequence>
<dbReference type="SUPFAM" id="SSF56925">
    <property type="entry name" value="OMPA-like"/>
    <property type="match status" value="1"/>
</dbReference>
<name>A0A6S6S9S9_9BACT</name>
<evidence type="ECO:0000256" key="1">
    <source>
        <dbReference type="ARBA" id="ARBA00022729"/>
    </source>
</evidence>
<reference evidence="4" key="1">
    <citation type="submission" date="2020-01" db="EMBL/GenBank/DDBJ databases">
        <authorList>
            <person name="Meier V. D."/>
            <person name="Meier V D."/>
        </authorList>
    </citation>
    <scope>NUCLEOTIDE SEQUENCE</scope>
    <source>
        <strain evidence="4">HLG_WM_MAG_12</strain>
    </source>
</reference>
<evidence type="ECO:0000256" key="2">
    <source>
        <dbReference type="SAM" id="SignalP"/>
    </source>
</evidence>
<evidence type="ECO:0000259" key="3">
    <source>
        <dbReference type="Pfam" id="PF13505"/>
    </source>
</evidence>
<protein>
    <recommendedName>
        <fullName evidence="3">Outer membrane protein beta-barrel domain-containing protein</fullName>
    </recommendedName>
</protein>
<accession>A0A6S6S9S9</accession>
<keyword evidence="1 2" id="KW-0732">Signal</keyword>